<sequence>MSDPAEDTTSGSTGAFTGGEAQGGSSTTSGKTPAADEFKPISSQQELDAVLKDRLNRERSKFKDYDTLKAKADMLDQIEQANLSELEKANGRITSAESERDQAKAEALRLRIAVTHGISLDDADLFLTGTDEETLTAQAKRLSDRAAEQANAEAERKKKNPIVSKEGTSTKTGTTTEEDDREFARTFFGGGS</sequence>
<gene>
    <name evidence="3" type="ORF">A9W98_18090</name>
</gene>
<name>A0A1A6BHU2_MYCGO</name>
<evidence type="ECO:0000256" key="1">
    <source>
        <dbReference type="SAM" id="Coils"/>
    </source>
</evidence>
<evidence type="ECO:0000313" key="4">
    <source>
        <dbReference type="Proteomes" id="UP000093757"/>
    </source>
</evidence>
<reference evidence="3 4" key="1">
    <citation type="submission" date="2016-06" db="EMBL/GenBank/DDBJ databases">
        <authorList>
            <person name="Kjaerup R.B."/>
            <person name="Dalgaard T.S."/>
            <person name="Juul-Madsen H.R."/>
        </authorList>
    </citation>
    <scope>NUCLEOTIDE SEQUENCE [LARGE SCALE GENOMIC DNA]</scope>
    <source>
        <strain evidence="3 4">1245752.6</strain>
    </source>
</reference>
<evidence type="ECO:0000256" key="2">
    <source>
        <dbReference type="SAM" id="MobiDB-lite"/>
    </source>
</evidence>
<dbReference type="AlphaFoldDB" id="A0A1A6BHU2"/>
<accession>A0A1A6BHU2</accession>
<comment type="caution">
    <text evidence="3">The sequence shown here is derived from an EMBL/GenBank/DDBJ whole genome shotgun (WGS) entry which is preliminary data.</text>
</comment>
<dbReference type="EMBL" id="MAEM01000243">
    <property type="protein sequence ID" value="OBS01893.1"/>
    <property type="molecule type" value="Genomic_DNA"/>
</dbReference>
<feature type="region of interest" description="Disordered" evidence="2">
    <location>
        <begin position="1"/>
        <end position="45"/>
    </location>
</feature>
<organism evidence="3 4">
    <name type="scientific">Mycobacterium gordonae</name>
    <dbReference type="NCBI Taxonomy" id="1778"/>
    <lineage>
        <taxon>Bacteria</taxon>
        <taxon>Bacillati</taxon>
        <taxon>Actinomycetota</taxon>
        <taxon>Actinomycetes</taxon>
        <taxon>Mycobacteriales</taxon>
        <taxon>Mycobacteriaceae</taxon>
        <taxon>Mycobacterium</taxon>
    </lineage>
</organism>
<dbReference type="RefSeq" id="WP_065133902.1">
    <property type="nucleotide sequence ID" value="NZ_MAEM01000243.1"/>
</dbReference>
<dbReference type="Proteomes" id="UP000093757">
    <property type="component" value="Unassembled WGS sequence"/>
</dbReference>
<keyword evidence="1" id="KW-0175">Coiled coil</keyword>
<feature type="region of interest" description="Disordered" evidence="2">
    <location>
        <begin position="141"/>
        <end position="192"/>
    </location>
</feature>
<feature type="coiled-coil region" evidence="1">
    <location>
        <begin position="86"/>
        <end position="113"/>
    </location>
</feature>
<proteinExistence type="predicted"/>
<protein>
    <recommendedName>
        <fullName evidence="5">Scaffolding protein</fullName>
    </recommendedName>
</protein>
<feature type="compositionally biased region" description="Low complexity" evidence="2">
    <location>
        <begin position="164"/>
        <end position="175"/>
    </location>
</feature>
<evidence type="ECO:0000313" key="3">
    <source>
        <dbReference type="EMBL" id="OBS01893.1"/>
    </source>
</evidence>
<evidence type="ECO:0008006" key="5">
    <source>
        <dbReference type="Google" id="ProtNLM"/>
    </source>
</evidence>
<dbReference type="OrthoDB" id="4775340at2"/>